<keyword evidence="6" id="KW-1185">Reference proteome</keyword>
<keyword evidence="3" id="KW-0378">Hydrolase</keyword>
<proteinExistence type="inferred from homology"/>
<dbReference type="InterPro" id="IPR006047">
    <property type="entry name" value="GH13_cat_dom"/>
</dbReference>
<evidence type="ECO:0000259" key="4">
    <source>
        <dbReference type="SMART" id="SM00642"/>
    </source>
</evidence>
<keyword evidence="3" id="KW-0119">Carbohydrate metabolism</keyword>
<dbReference type="InterPro" id="IPR045857">
    <property type="entry name" value="O16G_dom_2"/>
</dbReference>
<dbReference type="CDD" id="cd11334">
    <property type="entry name" value="AmyAc_TreS"/>
    <property type="match status" value="1"/>
</dbReference>
<dbReference type="InterPro" id="IPR054049">
    <property type="entry name" value="SupH-like_C"/>
</dbReference>
<protein>
    <recommendedName>
        <fullName evidence="3">Alpha-amylase</fullName>
        <ecNumber evidence="3">3.2.1.1</ecNumber>
    </recommendedName>
</protein>
<sequence length="562" mass="63614">MSSTAAQADFWWKNAVVYCCDVETFYDSDGDGCGDIVGLVRKLDHLADLGVTCLWLMPFYPTADRDDGYDITDWYGVDDRLGSLGDVPPLVRMARERGMRVIVDLVVNHTSADHPWFRSALRGTDSPHRDYYVWRSDPPPDTSDEVVFPDQEDGIWTKDEASGEWYLHRFYRHQPDLNVGNEAVRDEITKVMGFWLELGVSGFRVDAVPFLVNPDTTDGHGHAPDPHDFLRYLREFLSRRHGGAIMLGEVNLPRDEQCHYFGGHDGDELDMQFDFVGMQHTYLALARHDARVLADSLRARPGIAARSQWATFLRNHDELTLDKLSDAERQEVFDAFGPEPEMQLYGRGLRRRLPPMLGEDPAGDQRRLRMAYSLLFSLPGTPVLFYGEEIGMGENLDVEGRQAVRTPMQWSSKVNGGFSRAEPDRLPNPVTTGAYGPEHVNVADQVDDPDSFLAFVSHLARRYRQSPELGWGDIEVLDTGHDHVLAHVMRWEEKVMLALHAFDDVPVTVEVSFADDEHDGYLTDLLDGSHVPIGDDGRVEVPLAGYGYRWLRLRTPADDRLA</sequence>
<comment type="similarity">
    <text evidence="1 2">Belongs to the glycosyl hydrolase 13 family.</text>
</comment>
<name>A0ABW0GNG7_9MICO</name>
<dbReference type="Proteomes" id="UP001596122">
    <property type="component" value="Unassembled WGS sequence"/>
</dbReference>
<evidence type="ECO:0000256" key="1">
    <source>
        <dbReference type="ARBA" id="ARBA00008061"/>
    </source>
</evidence>
<dbReference type="SUPFAM" id="SSF51445">
    <property type="entry name" value="(Trans)glycosidases"/>
    <property type="match status" value="1"/>
</dbReference>
<reference evidence="6" key="1">
    <citation type="journal article" date="2019" name="Int. J. Syst. Evol. Microbiol.">
        <title>The Global Catalogue of Microorganisms (GCM) 10K type strain sequencing project: providing services to taxonomists for standard genome sequencing and annotation.</title>
        <authorList>
            <consortium name="The Broad Institute Genomics Platform"/>
            <consortium name="The Broad Institute Genome Sequencing Center for Infectious Disease"/>
            <person name="Wu L."/>
            <person name="Ma J."/>
        </authorList>
    </citation>
    <scope>NUCLEOTIDE SEQUENCE [LARGE SCALE GENOMIC DNA]</scope>
    <source>
        <strain evidence="6">CCUG 43114</strain>
    </source>
</reference>
<dbReference type="PANTHER" id="PTHR10357:SF219">
    <property type="entry name" value="MALTOSE ALPHA-D-GLUCOSYLTRANSFERASE"/>
    <property type="match status" value="1"/>
</dbReference>
<comment type="caution">
    <text evidence="5">The sequence shown here is derived from an EMBL/GenBank/DDBJ whole genome shotgun (WGS) entry which is preliminary data.</text>
</comment>
<dbReference type="EC" id="3.2.1.1" evidence="3"/>
<dbReference type="InterPro" id="IPR006046">
    <property type="entry name" value="Alpha_amylase"/>
</dbReference>
<dbReference type="RefSeq" id="WP_340270849.1">
    <property type="nucleotide sequence ID" value="NZ_JBBEOG010000008.1"/>
</dbReference>
<dbReference type="Pfam" id="PF22157">
    <property type="entry name" value="SupH-like_C"/>
    <property type="match status" value="1"/>
</dbReference>
<dbReference type="Gene3D" id="2.60.40.1180">
    <property type="entry name" value="Golgi alpha-mannosidase II"/>
    <property type="match status" value="1"/>
</dbReference>
<dbReference type="PRINTS" id="PR00110">
    <property type="entry name" value="ALPHAAMYLASE"/>
</dbReference>
<dbReference type="InterPro" id="IPR013780">
    <property type="entry name" value="Glyco_hydro_b"/>
</dbReference>
<evidence type="ECO:0000313" key="6">
    <source>
        <dbReference type="Proteomes" id="UP001596122"/>
    </source>
</evidence>
<gene>
    <name evidence="5" type="ORF">ACFPJ6_09250</name>
</gene>
<accession>A0ABW0GNG7</accession>
<dbReference type="Pfam" id="PF00128">
    <property type="entry name" value="Alpha-amylase"/>
    <property type="match status" value="2"/>
</dbReference>
<dbReference type="SUPFAM" id="SSF51011">
    <property type="entry name" value="Glycosyl hydrolase domain"/>
    <property type="match status" value="1"/>
</dbReference>
<dbReference type="Gene3D" id="3.90.400.10">
    <property type="entry name" value="Oligo-1,6-glucosidase, Domain 2"/>
    <property type="match status" value="1"/>
</dbReference>
<dbReference type="PANTHER" id="PTHR10357">
    <property type="entry name" value="ALPHA-AMYLASE FAMILY MEMBER"/>
    <property type="match status" value="1"/>
</dbReference>
<evidence type="ECO:0000313" key="5">
    <source>
        <dbReference type="EMBL" id="MFC5380977.1"/>
    </source>
</evidence>
<organism evidence="5 6">
    <name type="scientific">Aquipuribacter nitratireducens</name>
    <dbReference type="NCBI Taxonomy" id="650104"/>
    <lineage>
        <taxon>Bacteria</taxon>
        <taxon>Bacillati</taxon>
        <taxon>Actinomycetota</taxon>
        <taxon>Actinomycetes</taxon>
        <taxon>Micrococcales</taxon>
        <taxon>Intrasporangiaceae</taxon>
        <taxon>Aquipuribacter</taxon>
    </lineage>
</organism>
<comment type="catalytic activity">
    <reaction evidence="3">
        <text>Endohydrolysis of (1-&gt;4)-alpha-D-glucosidic linkages in polysaccharides containing three or more (1-&gt;4)-alpha-linked D-glucose units.</text>
        <dbReference type="EC" id="3.2.1.1"/>
    </reaction>
</comment>
<dbReference type="SMART" id="SM00642">
    <property type="entry name" value="Aamy"/>
    <property type="match status" value="1"/>
</dbReference>
<dbReference type="Gene3D" id="3.20.20.80">
    <property type="entry name" value="Glycosidases"/>
    <property type="match status" value="1"/>
</dbReference>
<feature type="domain" description="Glycosyl hydrolase family 13 catalytic" evidence="4">
    <location>
        <begin position="22"/>
        <end position="420"/>
    </location>
</feature>
<keyword evidence="3" id="KW-0326">Glycosidase</keyword>
<dbReference type="InterPro" id="IPR017853">
    <property type="entry name" value="GH"/>
</dbReference>
<evidence type="ECO:0000256" key="3">
    <source>
        <dbReference type="RuleBase" id="RU361134"/>
    </source>
</evidence>
<evidence type="ECO:0000256" key="2">
    <source>
        <dbReference type="RuleBase" id="RU003615"/>
    </source>
</evidence>
<dbReference type="EMBL" id="JBHSLD010000007">
    <property type="protein sequence ID" value="MFC5380977.1"/>
    <property type="molecule type" value="Genomic_DNA"/>
</dbReference>